<evidence type="ECO:0000313" key="3">
    <source>
        <dbReference type="Proteomes" id="UP000294299"/>
    </source>
</evidence>
<dbReference type="Gene3D" id="2.60.40.10">
    <property type="entry name" value="Immunoglobulins"/>
    <property type="match status" value="1"/>
</dbReference>
<proteinExistence type="predicted"/>
<dbReference type="AlphaFoldDB" id="A0A484IEZ6"/>
<gene>
    <name evidence="2" type="ORF">NFRAN_3015</name>
</gene>
<evidence type="ECO:0000313" key="2">
    <source>
        <dbReference type="EMBL" id="VFJ15338.1"/>
    </source>
</evidence>
<evidence type="ECO:0000256" key="1">
    <source>
        <dbReference type="SAM" id="MobiDB-lite"/>
    </source>
</evidence>
<reference evidence="2 3" key="1">
    <citation type="submission" date="2019-02" db="EMBL/GenBank/DDBJ databases">
        <authorList>
            <person name="Lehtovirta-Morley E L."/>
        </authorList>
    </citation>
    <scope>NUCLEOTIDE SEQUENCE [LARGE SCALE GENOMIC DNA]</scope>
    <source>
        <strain evidence="2">NFRAN1</strain>
    </source>
</reference>
<feature type="compositionally biased region" description="Polar residues" evidence="1">
    <location>
        <begin position="509"/>
        <end position="528"/>
    </location>
</feature>
<dbReference type="InterPro" id="IPR013783">
    <property type="entry name" value="Ig-like_fold"/>
</dbReference>
<feature type="region of interest" description="Disordered" evidence="1">
    <location>
        <begin position="509"/>
        <end position="539"/>
    </location>
</feature>
<organism evidence="2 3">
    <name type="scientific">Candidatus Nitrosocosmicus franklandianus</name>
    <dbReference type="NCBI Taxonomy" id="1798806"/>
    <lineage>
        <taxon>Archaea</taxon>
        <taxon>Nitrososphaerota</taxon>
        <taxon>Nitrososphaeria</taxon>
        <taxon>Nitrososphaerales</taxon>
        <taxon>Nitrososphaeraceae</taxon>
        <taxon>Candidatus Nitrosocosmicus</taxon>
    </lineage>
</organism>
<protein>
    <submittedName>
        <fullName evidence="2">Uncharacterized protein</fullName>
    </submittedName>
</protein>
<keyword evidence="3" id="KW-1185">Reference proteome</keyword>
<sequence length="565" mass="59634">MIMFVLSASLFLSASLITVNAQILPQNNDSTTAQSSLASIDNPYGLRITDPAKDEIVFIDGTNYFDSDGKKLTLSGFSVADNGNLTGCDVSVITNNAFPYQSANATGPQGDKDFSKWSYTFSSNYANLHEGSNKITSKLTCESGQARAHYSINVTGVIFNGTFPQSQKPEGVETGTLSVEILSPKNGETVNIDSPITINGSSSYPQDYDCEVLLATGNPDAEVIAPTSSNNSNFKKTLAKGMNGSGDYRNWSLVVEPGTTNLKNGSQSLTAKLQCYSPLSAVKLAKVNVVAALPQLDLSVLSVEILSPKNGETVNIDSPITINGSSSYPQDYDCEVLLAAGSSAERIAPTSSNNSNFKKTLAKGMNGSGDYRNWSLVVEPGTTNLKNGSQSLTAKLQCYSPLSAVKLAKVNVVAILPPPAELKTMDVSIDKIGQGLNQRIIIGANDATTDDALEGTTITGSINDQKFSGSTDADGKYSTSIPTNLLESGDTITVSTTVTKEGYKLKKTSTSFEGTPINAETGTATPSPSAEGDEAKSEADLADRIFEDVQKQLSDQGINIPLPFG</sequence>
<dbReference type="KEGG" id="nfn:NFRAN_3015"/>
<dbReference type="EMBL" id="LR216287">
    <property type="protein sequence ID" value="VFJ15338.1"/>
    <property type="molecule type" value="Genomic_DNA"/>
</dbReference>
<name>A0A484IEZ6_9ARCH</name>
<accession>A0A484IEZ6</accession>
<dbReference type="Proteomes" id="UP000294299">
    <property type="component" value="Chromosome NFRAN"/>
</dbReference>